<evidence type="ECO:0000256" key="8">
    <source>
        <dbReference type="ARBA" id="ARBA00023146"/>
    </source>
</evidence>
<feature type="binding site" evidence="11">
    <location>
        <position position="119"/>
    </location>
    <ligand>
        <name>L-histidine</name>
        <dbReference type="ChEBI" id="CHEBI:57595"/>
    </ligand>
</feature>
<organism evidence="13 14">
    <name type="scientific">Salipiger mucosus DSM 16094</name>
    <dbReference type="NCBI Taxonomy" id="1123237"/>
    <lineage>
        <taxon>Bacteria</taxon>
        <taxon>Pseudomonadati</taxon>
        <taxon>Pseudomonadota</taxon>
        <taxon>Alphaproteobacteria</taxon>
        <taxon>Rhodobacterales</taxon>
        <taxon>Roseobacteraceae</taxon>
        <taxon>Salipiger</taxon>
    </lineage>
</organism>
<evidence type="ECO:0000256" key="9">
    <source>
        <dbReference type="ARBA" id="ARBA00047639"/>
    </source>
</evidence>
<evidence type="ECO:0000256" key="4">
    <source>
        <dbReference type="ARBA" id="ARBA00022598"/>
    </source>
</evidence>
<proteinExistence type="inferred from homology"/>
<dbReference type="EC" id="6.1.1.21" evidence="10"/>
<feature type="binding site" evidence="11">
    <location>
        <begin position="89"/>
        <end position="91"/>
    </location>
    <ligand>
        <name>L-histidine</name>
        <dbReference type="ChEBI" id="CHEBI:57595"/>
    </ligand>
</feature>
<reference evidence="14" key="1">
    <citation type="journal article" date="2014" name="Stand. Genomic Sci.">
        <title>Genome sequence of the exopolysaccharide-producing Salipiger mucosus type strain (DSM 16094(T)), a moderately halophilic member of the Roseobacter clade.</title>
        <authorList>
            <person name="Riedel T."/>
            <person name="Spring S."/>
            <person name="Fiebig A."/>
            <person name="Petersen J."/>
            <person name="Kyrpides N.C."/>
            <person name="Goker M."/>
            <person name="Klenk H.P."/>
        </authorList>
    </citation>
    <scope>NUCLEOTIDE SEQUENCE [LARGE SCALE GENOMIC DNA]</scope>
    <source>
        <strain evidence="14">DSM 16094</strain>
    </source>
</reference>
<dbReference type="PANTHER" id="PTHR11476">
    <property type="entry name" value="HISTIDYL-TRNA SYNTHETASE"/>
    <property type="match status" value="1"/>
</dbReference>
<evidence type="ECO:0000256" key="3">
    <source>
        <dbReference type="ARBA" id="ARBA00022490"/>
    </source>
</evidence>
<dbReference type="CDD" id="cd00859">
    <property type="entry name" value="HisRS_anticodon"/>
    <property type="match status" value="1"/>
</dbReference>
<dbReference type="PIRSF" id="PIRSF001549">
    <property type="entry name" value="His-tRNA_synth"/>
    <property type="match status" value="1"/>
</dbReference>
<dbReference type="PROSITE" id="PS50862">
    <property type="entry name" value="AA_TRNA_LIGASE_II"/>
    <property type="match status" value="1"/>
</dbReference>
<protein>
    <recommendedName>
        <fullName evidence="10">Histidine--tRNA ligase</fullName>
        <ecNumber evidence="10">6.1.1.21</ecNumber>
    </recommendedName>
    <alternativeName>
        <fullName evidence="10">Histidyl-tRNA synthetase</fullName>
        <shortName evidence="10">HisRS</shortName>
    </alternativeName>
</protein>
<gene>
    <name evidence="10" type="primary">hisS</name>
    <name evidence="13" type="ORF">Salmuc_03498</name>
</gene>
<keyword evidence="14" id="KW-1185">Reference proteome</keyword>
<dbReference type="InterPro" id="IPR036621">
    <property type="entry name" value="Anticodon-bd_dom_sf"/>
</dbReference>
<feature type="binding site" evidence="11">
    <location>
        <position position="133"/>
    </location>
    <ligand>
        <name>L-histidine</name>
        <dbReference type="ChEBI" id="CHEBI:57595"/>
    </ligand>
</feature>
<dbReference type="InterPro" id="IPR041715">
    <property type="entry name" value="HisRS-like_core"/>
</dbReference>
<sequence>MAKQKKAPRPKAQTPKGFRDYFGAEVTERAEMLRRIAGVYHRYGFDALESAAVETVEALGKFLPDVDRPNEGVFAWQDDDEGWLALRYDLTAPLARAYAQHRNELPLPYRRYAMGPVWRNEKPGPGRYRQFYQCDADTVGAASVAADAEICAMLADTLEEVGIPRGDYLIRVNNRKVLNGVLESMGVAEDHQRDAVLRTIDKFDKVGEAGVRELLGAGRLDASGAYIDGVGLGEAQAEPVLAFLTSKGADAGETIANLRAAVGESAVGAEGVDELEQIAALLTAQGYGPDRIVIDPSVVRGLGYYTGPVFEAELTFEILDEKGRKRQFGSVAGGGRYDDLVKRFTGQAVPATGISIGVDRLLAALREKGRIHSETRGPVVVTVMDRDRMADYQAMVAELRQEGIRAEVYLGNPKNFGNQLKYADKRGSPVAIIEGGEEKANGVVQIKDLILGAKLAESASLEEWKERPSQVEVPRGEMVAKVREMLDQCNSATALSNIPEEFWE</sequence>
<evidence type="ECO:0000256" key="7">
    <source>
        <dbReference type="ARBA" id="ARBA00022917"/>
    </source>
</evidence>
<comment type="catalytic activity">
    <reaction evidence="9 10">
        <text>tRNA(His) + L-histidine + ATP = L-histidyl-tRNA(His) + AMP + diphosphate + H(+)</text>
        <dbReference type="Rhea" id="RHEA:17313"/>
        <dbReference type="Rhea" id="RHEA-COMP:9665"/>
        <dbReference type="Rhea" id="RHEA-COMP:9689"/>
        <dbReference type="ChEBI" id="CHEBI:15378"/>
        <dbReference type="ChEBI" id="CHEBI:30616"/>
        <dbReference type="ChEBI" id="CHEBI:33019"/>
        <dbReference type="ChEBI" id="CHEBI:57595"/>
        <dbReference type="ChEBI" id="CHEBI:78442"/>
        <dbReference type="ChEBI" id="CHEBI:78527"/>
        <dbReference type="ChEBI" id="CHEBI:456215"/>
        <dbReference type="EC" id="6.1.1.21"/>
    </reaction>
</comment>
<dbReference type="Pfam" id="PF13393">
    <property type="entry name" value="tRNA-synt_His"/>
    <property type="match status" value="1"/>
</dbReference>
<comment type="similarity">
    <text evidence="1 10">Belongs to the class-II aminoacyl-tRNA synthetase family.</text>
</comment>
<feature type="binding site" evidence="11">
    <location>
        <begin position="304"/>
        <end position="305"/>
    </location>
    <ligand>
        <name>L-histidine</name>
        <dbReference type="ChEBI" id="CHEBI:57595"/>
    </ligand>
</feature>
<dbReference type="Gene3D" id="3.30.930.10">
    <property type="entry name" value="Bira Bifunctional Protein, Domain 2"/>
    <property type="match status" value="1"/>
</dbReference>
<comment type="subunit">
    <text evidence="2 10">Homodimer.</text>
</comment>
<dbReference type="OrthoDB" id="9800814at2"/>
<evidence type="ECO:0000256" key="5">
    <source>
        <dbReference type="ARBA" id="ARBA00022741"/>
    </source>
</evidence>
<keyword evidence="7 10" id="KW-0648">Protein biosynthesis</keyword>
<feature type="binding site" evidence="11">
    <location>
        <position position="300"/>
    </location>
    <ligand>
        <name>L-histidine</name>
        <dbReference type="ChEBI" id="CHEBI:57595"/>
    </ligand>
</feature>
<dbReference type="HOGENOM" id="CLU_025113_3_2_5"/>
<keyword evidence="3 10" id="KW-0963">Cytoplasm</keyword>
<evidence type="ECO:0000313" key="13">
    <source>
        <dbReference type="EMBL" id="EPX76374.1"/>
    </source>
</evidence>
<dbReference type="SUPFAM" id="SSF52954">
    <property type="entry name" value="Class II aaRS ABD-related"/>
    <property type="match status" value="1"/>
</dbReference>
<dbReference type="eggNOG" id="COG0124">
    <property type="taxonomic scope" value="Bacteria"/>
</dbReference>
<accession>S9RQT7</accession>
<dbReference type="STRING" id="1123237.Salmuc_03498"/>
<dbReference type="GO" id="GO:0005524">
    <property type="term" value="F:ATP binding"/>
    <property type="evidence" value="ECO:0007669"/>
    <property type="project" value="UniProtKB-UniRule"/>
</dbReference>
<dbReference type="InterPro" id="IPR033656">
    <property type="entry name" value="HisRS_anticodon"/>
</dbReference>
<dbReference type="InterPro" id="IPR045864">
    <property type="entry name" value="aa-tRNA-synth_II/BPL/LPL"/>
</dbReference>
<dbReference type="Pfam" id="PF03129">
    <property type="entry name" value="HGTP_anticodon"/>
    <property type="match status" value="1"/>
</dbReference>
<dbReference type="EMBL" id="APVH01000052">
    <property type="protein sequence ID" value="EPX76374.1"/>
    <property type="molecule type" value="Genomic_DNA"/>
</dbReference>
<evidence type="ECO:0000256" key="2">
    <source>
        <dbReference type="ARBA" id="ARBA00011738"/>
    </source>
</evidence>
<dbReference type="NCBIfam" id="TIGR00442">
    <property type="entry name" value="hisS"/>
    <property type="match status" value="1"/>
</dbReference>
<dbReference type="InterPro" id="IPR015807">
    <property type="entry name" value="His-tRNA-ligase"/>
</dbReference>
<name>S9RQT7_9RHOB</name>
<dbReference type="InterPro" id="IPR004154">
    <property type="entry name" value="Anticodon-bd"/>
</dbReference>
<evidence type="ECO:0000313" key="14">
    <source>
        <dbReference type="Proteomes" id="UP000015347"/>
    </source>
</evidence>
<comment type="subcellular location">
    <subcellularLocation>
        <location evidence="10">Cytoplasm</location>
    </subcellularLocation>
</comment>
<dbReference type="HAMAP" id="MF_00127">
    <property type="entry name" value="His_tRNA_synth"/>
    <property type="match status" value="1"/>
</dbReference>
<evidence type="ECO:0000256" key="10">
    <source>
        <dbReference type="HAMAP-Rule" id="MF_00127"/>
    </source>
</evidence>
<keyword evidence="8 10" id="KW-0030">Aminoacyl-tRNA synthetase</keyword>
<dbReference type="SUPFAM" id="SSF55681">
    <property type="entry name" value="Class II aaRS and biotin synthetases"/>
    <property type="match status" value="1"/>
</dbReference>
<dbReference type="Gene3D" id="3.40.50.800">
    <property type="entry name" value="Anticodon-binding domain"/>
    <property type="match status" value="1"/>
</dbReference>
<keyword evidence="4 10" id="KW-0436">Ligase</keyword>
<dbReference type="InterPro" id="IPR006195">
    <property type="entry name" value="aa-tRNA-synth_II"/>
</dbReference>
<evidence type="ECO:0000256" key="11">
    <source>
        <dbReference type="PIRSR" id="PIRSR001549-1"/>
    </source>
</evidence>
<dbReference type="PANTHER" id="PTHR11476:SF7">
    <property type="entry name" value="HISTIDINE--TRNA LIGASE"/>
    <property type="match status" value="1"/>
</dbReference>
<keyword evidence="6 10" id="KW-0067">ATP-binding</keyword>
<dbReference type="Proteomes" id="UP000015347">
    <property type="component" value="Unassembled WGS sequence"/>
</dbReference>
<comment type="caution">
    <text evidence="13">The sequence shown here is derived from an EMBL/GenBank/DDBJ whole genome shotgun (WGS) entry which is preliminary data.</text>
</comment>
<evidence type="ECO:0000256" key="6">
    <source>
        <dbReference type="ARBA" id="ARBA00022840"/>
    </source>
</evidence>
<dbReference type="InterPro" id="IPR004516">
    <property type="entry name" value="HisRS/HisZ"/>
</dbReference>
<dbReference type="GO" id="GO:0005737">
    <property type="term" value="C:cytoplasm"/>
    <property type="evidence" value="ECO:0007669"/>
    <property type="project" value="UniProtKB-SubCell"/>
</dbReference>
<dbReference type="GO" id="GO:0004821">
    <property type="term" value="F:histidine-tRNA ligase activity"/>
    <property type="evidence" value="ECO:0007669"/>
    <property type="project" value="UniProtKB-UniRule"/>
</dbReference>
<keyword evidence="5 10" id="KW-0547">Nucleotide-binding</keyword>
<dbReference type="RefSeq" id="WP_020043576.1">
    <property type="nucleotide sequence ID" value="NZ_KE557283.1"/>
</dbReference>
<dbReference type="GO" id="GO:0006427">
    <property type="term" value="P:histidyl-tRNA aminoacylation"/>
    <property type="evidence" value="ECO:0007669"/>
    <property type="project" value="UniProtKB-UniRule"/>
</dbReference>
<feature type="domain" description="Aminoacyl-transfer RNA synthetases class-II family profile" evidence="12">
    <location>
        <begin position="1"/>
        <end position="378"/>
    </location>
</feature>
<dbReference type="AlphaFoldDB" id="S9RQT7"/>
<dbReference type="CDD" id="cd00773">
    <property type="entry name" value="HisRS-like_core"/>
    <property type="match status" value="1"/>
</dbReference>
<feature type="binding site" evidence="11">
    <location>
        <position position="137"/>
    </location>
    <ligand>
        <name>L-histidine</name>
        <dbReference type="ChEBI" id="CHEBI:57595"/>
    </ligand>
</feature>
<evidence type="ECO:0000259" key="12">
    <source>
        <dbReference type="PROSITE" id="PS50862"/>
    </source>
</evidence>
<evidence type="ECO:0000256" key="1">
    <source>
        <dbReference type="ARBA" id="ARBA00008226"/>
    </source>
</evidence>